<comment type="caution">
    <text evidence="2">The sequence shown here is derived from an EMBL/GenBank/DDBJ whole genome shotgun (WGS) entry which is preliminary data.</text>
</comment>
<dbReference type="EMBL" id="JBFOLJ010000001">
    <property type="protein sequence ID" value="KAL2557417.1"/>
    <property type="molecule type" value="Genomic_DNA"/>
</dbReference>
<evidence type="ECO:0000313" key="3">
    <source>
        <dbReference type="Proteomes" id="UP001604277"/>
    </source>
</evidence>
<reference evidence="3" key="1">
    <citation type="submission" date="2024-07" db="EMBL/GenBank/DDBJ databases">
        <title>Two chromosome-level genome assemblies of Korean endemic species Abeliophyllum distichum and Forsythia ovata (Oleaceae).</title>
        <authorList>
            <person name="Jang H."/>
        </authorList>
    </citation>
    <scope>NUCLEOTIDE SEQUENCE [LARGE SCALE GENOMIC DNA]</scope>
</reference>
<sequence>MALNFWTQAVGTWLIWQEVSPNYFMPFNVFHTLFKLNKKIGLKTAYGAETKLGAKRVENERANEASPEEGESSKLSLKDEEDLEVLEEVGLTRKAKKPLTASCRSL</sequence>
<feature type="region of interest" description="Disordered" evidence="1">
    <location>
        <begin position="57"/>
        <end position="79"/>
    </location>
</feature>
<keyword evidence="3" id="KW-1185">Reference proteome</keyword>
<dbReference type="AlphaFoldDB" id="A0ABD1X6J4"/>
<name>A0ABD1X6J4_9LAMI</name>
<accession>A0ABD1X6J4</accession>
<gene>
    <name evidence="2" type="ORF">Fot_02156</name>
</gene>
<evidence type="ECO:0000256" key="1">
    <source>
        <dbReference type="SAM" id="MobiDB-lite"/>
    </source>
</evidence>
<dbReference type="Proteomes" id="UP001604277">
    <property type="component" value="Unassembled WGS sequence"/>
</dbReference>
<proteinExistence type="predicted"/>
<organism evidence="2 3">
    <name type="scientific">Forsythia ovata</name>
    <dbReference type="NCBI Taxonomy" id="205694"/>
    <lineage>
        <taxon>Eukaryota</taxon>
        <taxon>Viridiplantae</taxon>
        <taxon>Streptophyta</taxon>
        <taxon>Embryophyta</taxon>
        <taxon>Tracheophyta</taxon>
        <taxon>Spermatophyta</taxon>
        <taxon>Magnoliopsida</taxon>
        <taxon>eudicotyledons</taxon>
        <taxon>Gunneridae</taxon>
        <taxon>Pentapetalae</taxon>
        <taxon>asterids</taxon>
        <taxon>lamiids</taxon>
        <taxon>Lamiales</taxon>
        <taxon>Oleaceae</taxon>
        <taxon>Forsythieae</taxon>
        <taxon>Forsythia</taxon>
    </lineage>
</organism>
<protein>
    <submittedName>
        <fullName evidence="2">Uncharacterized protein</fullName>
    </submittedName>
</protein>
<evidence type="ECO:0000313" key="2">
    <source>
        <dbReference type="EMBL" id="KAL2557417.1"/>
    </source>
</evidence>